<evidence type="ECO:0000313" key="3">
    <source>
        <dbReference type="Proteomes" id="UP000654075"/>
    </source>
</evidence>
<proteinExistence type="predicted"/>
<accession>A0A813GSK2</accession>
<keyword evidence="1" id="KW-0812">Transmembrane</keyword>
<protein>
    <submittedName>
        <fullName evidence="2">Uncharacterized protein</fullName>
    </submittedName>
</protein>
<gene>
    <name evidence="2" type="ORF">PGLA1383_LOCUS44744</name>
</gene>
<keyword evidence="1" id="KW-0472">Membrane</keyword>
<reference evidence="2" key="1">
    <citation type="submission" date="2021-02" db="EMBL/GenBank/DDBJ databases">
        <authorList>
            <person name="Dougan E. K."/>
            <person name="Rhodes N."/>
            <person name="Thang M."/>
            <person name="Chan C."/>
        </authorList>
    </citation>
    <scope>NUCLEOTIDE SEQUENCE</scope>
</reference>
<evidence type="ECO:0000256" key="1">
    <source>
        <dbReference type="SAM" id="Phobius"/>
    </source>
</evidence>
<evidence type="ECO:0000313" key="2">
    <source>
        <dbReference type="EMBL" id="CAE8628047.1"/>
    </source>
</evidence>
<organism evidence="2 3">
    <name type="scientific">Polarella glacialis</name>
    <name type="common">Dinoflagellate</name>
    <dbReference type="NCBI Taxonomy" id="89957"/>
    <lineage>
        <taxon>Eukaryota</taxon>
        <taxon>Sar</taxon>
        <taxon>Alveolata</taxon>
        <taxon>Dinophyceae</taxon>
        <taxon>Suessiales</taxon>
        <taxon>Suessiaceae</taxon>
        <taxon>Polarella</taxon>
    </lineage>
</organism>
<keyword evidence="3" id="KW-1185">Reference proteome</keyword>
<name>A0A813GSK2_POLGL</name>
<dbReference type="Proteomes" id="UP000654075">
    <property type="component" value="Unassembled WGS sequence"/>
</dbReference>
<sequence length="95" mass="9629">MAVTAGLFVVAVAAAVVVAVVVVAVIAVVVVGVVVIVVVVGVVGVGPDQCMPSGIVRRGVQGMALFRSMESDSQKSVCTTVAFLWQRFPSSSLPS</sequence>
<dbReference type="AlphaFoldDB" id="A0A813GSK2"/>
<feature type="transmembrane region" description="Helical" evidence="1">
    <location>
        <begin position="25"/>
        <end position="45"/>
    </location>
</feature>
<dbReference type="EMBL" id="CAJNNV010029334">
    <property type="protein sequence ID" value="CAE8628047.1"/>
    <property type="molecule type" value="Genomic_DNA"/>
</dbReference>
<comment type="caution">
    <text evidence="2">The sequence shown here is derived from an EMBL/GenBank/DDBJ whole genome shotgun (WGS) entry which is preliminary data.</text>
</comment>
<keyword evidence="1" id="KW-1133">Transmembrane helix</keyword>